<name>A0A392R6D4_9FABA</name>
<dbReference type="Proteomes" id="UP000265520">
    <property type="component" value="Unassembled WGS sequence"/>
</dbReference>
<feature type="non-terminal residue" evidence="1">
    <location>
        <position position="1"/>
    </location>
</feature>
<organism evidence="1 2">
    <name type="scientific">Trifolium medium</name>
    <dbReference type="NCBI Taxonomy" id="97028"/>
    <lineage>
        <taxon>Eukaryota</taxon>
        <taxon>Viridiplantae</taxon>
        <taxon>Streptophyta</taxon>
        <taxon>Embryophyta</taxon>
        <taxon>Tracheophyta</taxon>
        <taxon>Spermatophyta</taxon>
        <taxon>Magnoliopsida</taxon>
        <taxon>eudicotyledons</taxon>
        <taxon>Gunneridae</taxon>
        <taxon>Pentapetalae</taxon>
        <taxon>rosids</taxon>
        <taxon>fabids</taxon>
        <taxon>Fabales</taxon>
        <taxon>Fabaceae</taxon>
        <taxon>Papilionoideae</taxon>
        <taxon>50 kb inversion clade</taxon>
        <taxon>NPAAA clade</taxon>
        <taxon>Hologalegina</taxon>
        <taxon>IRL clade</taxon>
        <taxon>Trifolieae</taxon>
        <taxon>Trifolium</taxon>
    </lineage>
</organism>
<dbReference type="AlphaFoldDB" id="A0A392R6D4"/>
<accession>A0A392R6D4</accession>
<keyword evidence="2" id="KW-1185">Reference proteome</keyword>
<comment type="caution">
    <text evidence="1">The sequence shown here is derived from an EMBL/GenBank/DDBJ whole genome shotgun (WGS) entry which is preliminary data.</text>
</comment>
<reference evidence="1 2" key="1">
    <citation type="journal article" date="2018" name="Front. Plant Sci.">
        <title>Red Clover (Trifolium pratense) and Zigzag Clover (T. medium) - A Picture of Genomic Similarities and Differences.</title>
        <authorList>
            <person name="Dluhosova J."/>
            <person name="Istvanek J."/>
            <person name="Nedelnik J."/>
            <person name="Repkova J."/>
        </authorList>
    </citation>
    <scope>NUCLEOTIDE SEQUENCE [LARGE SCALE GENOMIC DNA]</scope>
    <source>
        <strain evidence="2">cv. 10/8</strain>
        <tissue evidence="1">Leaf</tissue>
    </source>
</reference>
<dbReference type="EMBL" id="LXQA010188743">
    <property type="protein sequence ID" value="MCI31644.1"/>
    <property type="molecule type" value="Genomic_DNA"/>
</dbReference>
<sequence>PLKRKLFQLYYTCTVVTAAQRDTPPDHLCQEDFRYKEDFQLMGPECTAEYTEAFN</sequence>
<protein>
    <submittedName>
        <fullName evidence="1">Uncharacterized protein</fullName>
    </submittedName>
</protein>
<proteinExistence type="predicted"/>
<evidence type="ECO:0000313" key="2">
    <source>
        <dbReference type="Proteomes" id="UP000265520"/>
    </source>
</evidence>
<evidence type="ECO:0000313" key="1">
    <source>
        <dbReference type="EMBL" id="MCI31644.1"/>
    </source>
</evidence>